<dbReference type="Proteomes" id="UP000319801">
    <property type="component" value="Unassembled WGS sequence"/>
</dbReference>
<sequence>MERKATETDKFLGFTRPLFPQPGVSETPLFNIEGNDDITLHSCPHPIKTMVNLVHNTTERQKLFKGFTKKTAGHQGRNETPKFFHINVKEPQDVTSPETRRSPFIDTLFKLAHPTTKGVFREQQDVGVSVAHFSRLSVTPRQFFKKKEKSERGHNKTPISFHRRTQTPLIHWDHFKDQQEIRFFETRLPPLVDSPVTLDQHTTKTIVTEQQDISVSETPLTVMPSQLFKMQDMSNRGHNKIMNGHHKKKEKPQISLNCIKEKQDRSHLPPLGDTLNNLPQQRTKHSVKEQWDISLFDTHLSPLTVIPCKLFKRTEMSKAGGNKIPNDHHGKTEMPQNSPNKKKQTEVRFSDAHFPPLVGSLFNLAQHTKKRIFREQDMSFFETHYLPFTVTPCKLFKRKEMSKTAGNMMPVSDHKRTNTPQVFWDNFQEQQDVSFSETHHPPLNGDIEHLKYDIN</sequence>
<name>A0A556V1E9_BAGYA</name>
<gene>
    <name evidence="2" type="ORF">Baya_11725</name>
</gene>
<dbReference type="EMBL" id="VCAZ01000093">
    <property type="protein sequence ID" value="TSR39598.1"/>
    <property type="molecule type" value="Genomic_DNA"/>
</dbReference>
<evidence type="ECO:0000313" key="2">
    <source>
        <dbReference type="EMBL" id="TSR39598.1"/>
    </source>
</evidence>
<accession>A0A556V1E9</accession>
<proteinExistence type="predicted"/>
<organism evidence="2 3">
    <name type="scientific">Bagarius yarrelli</name>
    <name type="common">Goonch</name>
    <name type="synonym">Bagrus yarrelli</name>
    <dbReference type="NCBI Taxonomy" id="175774"/>
    <lineage>
        <taxon>Eukaryota</taxon>
        <taxon>Metazoa</taxon>
        <taxon>Chordata</taxon>
        <taxon>Craniata</taxon>
        <taxon>Vertebrata</taxon>
        <taxon>Euteleostomi</taxon>
        <taxon>Actinopterygii</taxon>
        <taxon>Neopterygii</taxon>
        <taxon>Teleostei</taxon>
        <taxon>Ostariophysi</taxon>
        <taxon>Siluriformes</taxon>
        <taxon>Sisoridae</taxon>
        <taxon>Sisorinae</taxon>
        <taxon>Bagarius</taxon>
    </lineage>
</organism>
<keyword evidence="3" id="KW-1185">Reference proteome</keyword>
<comment type="caution">
    <text evidence="2">The sequence shown here is derived from an EMBL/GenBank/DDBJ whole genome shotgun (WGS) entry which is preliminary data.</text>
</comment>
<evidence type="ECO:0000256" key="1">
    <source>
        <dbReference type="SAM" id="MobiDB-lite"/>
    </source>
</evidence>
<dbReference type="AlphaFoldDB" id="A0A556V1E9"/>
<feature type="region of interest" description="Disordered" evidence="1">
    <location>
        <begin position="319"/>
        <end position="345"/>
    </location>
</feature>
<protein>
    <submittedName>
        <fullName evidence="2">Uncharacterized protein</fullName>
    </submittedName>
</protein>
<reference evidence="2 3" key="1">
    <citation type="journal article" date="2019" name="Genome Biol. Evol.">
        <title>Whole-Genome Sequencing of the Giant Devil Catfish, Bagarius yarrelli.</title>
        <authorList>
            <person name="Jiang W."/>
            <person name="Lv Y."/>
            <person name="Cheng L."/>
            <person name="Yang K."/>
            <person name="Chao B."/>
            <person name="Wang X."/>
            <person name="Li Y."/>
            <person name="Pan X."/>
            <person name="You X."/>
            <person name="Zhang Y."/>
            <person name="Yang J."/>
            <person name="Li J."/>
            <person name="Zhang X."/>
            <person name="Liu S."/>
            <person name="Sun C."/>
            <person name="Yang J."/>
            <person name="Shi Q."/>
        </authorList>
    </citation>
    <scope>NUCLEOTIDE SEQUENCE [LARGE SCALE GENOMIC DNA]</scope>
    <source>
        <strain evidence="2">JWS20170419001</strain>
        <tissue evidence="2">Muscle</tissue>
    </source>
</reference>
<evidence type="ECO:0000313" key="3">
    <source>
        <dbReference type="Proteomes" id="UP000319801"/>
    </source>
</evidence>